<evidence type="ECO:0000313" key="2">
    <source>
        <dbReference type="Proteomes" id="UP000215433"/>
    </source>
</evidence>
<dbReference type="RefSeq" id="WP_093959469.1">
    <property type="nucleotide sequence ID" value="NZ_NEWD01000004.1"/>
</dbReference>
<gene>
    <name evidence="1" type="ORF">Tam10B_0256</name>
</gene>
<proteinExistence type="predicted"/>
<reference evidence="1 2" key="1">
    <citation type="submission" date="2017-05" db="EMBL/GenBank/DDBJ databases">
        <title>Bifidobacterium vansinderenii sp. nov.</title>
        <authorList>
            <person name="Lugli G.A."/>
            <person name="Duranti S."/>
            <person name="Mangifesta M."/>
        </authorList>
    </citation>
    <scope>NUCLEOTIDE SEQUENCE [LARGE SCALE GENOMIC DNA]</scope>
    <source>
        <strain evidence="1 2">Tam10B</strain>
    </source>
</reference>
<organism evidence="1 2">
    <name type="scientific">Bifidobacterium vansinderenii</name>
    <dbReference type="NCBI Taxonomy" id="1984871"/>
    <lineage>
        <taxon>Bacteria</taxon>
        <taxon>Bacillati</taxon>
        <taxon>Actinomycetota</taxon>
        <taxon>Actinomycetes</taxon>
        <taxon>Bifidobacteriales</taxon>
        <taxon>Bifidobacteriaceae</taxon>
        <taxon>Bifidobacterium</taxon>
    </lineage>
</organism>
<comment type="caution">
    <text evidence="1">The sequence shown here is derived from an EMBL/GenBank/DDBJ whole genome shotgun (WGS) entry which is preliminary data.</text>
</comment>
<dbReference type="Proteomes" id="UP000215433">
    <property type="component" value="Unassembled WGS sequence"/>
</dbReference>
<protein>
    <submittedName>
        <fullName evidence="1">Uncharacterized protein</fullName>
    </submittedName>
</protein>
<name>A0A229W0A5_9BIFI</name>
<evidence type="ECO:0000313" key="1">
    <source>
        <dbReference type="EMBL" id="OXN01256.1"/>
    </source>
</evidence>
<accession>A0A229W0A5</accession>
<dbReference type="AlphaFoldDB" id="A0A229W0A5"/>
<dbReference type="EMBL" id="NEWD01000004">
    <property type="protein sequence ID" value="OXN01256.1"/>
    <property type="molecule type" value="Genomic_DNA"/>
</dbReference>
<sequence length="134" mass="14549">MTATDDYDSTLESLAALADPFESALTDGRHLYTTDADGHVTYDPLVIQCLDAVDRLDLADDEIDSAVEDMNLEDPDDLDDYLATGDLGELFLDNTLALLTLVTHDKGKLPTRLDNSAVLGLLRNIAEAVEDLHG</sequence>
<keyword evidence="2" id="KW-1185">Reference proteome</keyword>